<dbReference type="EnsemblMetazoa" id="tetur14g02050.1">
    <property type="protein sequence ID" value="tetur14g02050.1"/>
    <property type="gene ID" value="tetur14g02050"/>
</dbReference>
<evidence type="ECO:0000313" key="3">
    <source>
        <dbReference type="EnsemblMetazoa" id="tetur14g02050.1"/>
    </source>
</evidence>
<feature type="signal peptide" evidence="1">
    <location>
        <begin position="1"/>
        <end position="17"/>
    </location>
</feature>
<dbReference type="Pfam" id="PF02221">
    <property type="entry name" value="E1_DerP2_DerF2"/>
    <property type="match status" value="1"/>
</dbReference>
<sequence length="148" mass="16358">MIRTIAIFALFIAYVQAKNTSFTNCGQEGTILWVNVVPCNSDPCTFKPDEIVNINGQLISDVAISSPILRTQVKDSDDSWVDYPNVDTDACKYTDCPIEANVATSFALSLKTFAWPPPMLTQIRFQVYNSDGSNELICGATTIKIKHD</sequence>
<organism evidence="3 4">
    <name type="scientific">Tetranychus urticae</name>
    <name type="common">Two-spotted spider mite</name>
    <dbReference type="NCBI Taxonomy" id="32264"/>
    <lineage>
        <taxon>Eukaryota</taxon>
        <taxon>Metazoa</taxon>
        <taxon>Ecdysozoa</taxon>
        <taxon>Arthropoda</taxon>
        <taxon>Chelicerata</taxon>
        <taxon>Arachnida</taxon>
        <taxon>Acari</taxon>
        <taxon>Acariformes</taxon>
        <taxon>Trombidiformes</taxon>
        <taxon>Prostigmata</taxon>
        <taxon>Eleutherengona</taxon>
        <taxon>Raphignathae</taxon>
        <taxon>Tetranychoidea</taxon>
        <taxon>Tetranychidae</taxon>
        <taxon>Tetranychus</taxon>
    </lineage>
</organism>
<reference evidence="3" key="2">
    <citation type="submission" date="2015-06" db="UniProtKB">
        <authorList>
            <consortium name="EnsemblMetazoa"/>
        </authorList>
    </citation>
    <scope>IDENTIFICATION</scope>
</reference>
<dbReference type="AlphaFoldDB" id="T1KLD4"/>
<feature type="domain" description="MD-2-related lipid-recognition" evidence="2">
    <location>
        <begin position="22"/>
        <end position="143"/>
    </location>
</feature>
<evidence type="ECO:0000256" key="1">
    <source>
        <dbReference type="SAM" id="SignalP"/>
    </source>
</evidence>
<proteinExistence type="predicted"/>
<accession>T1KLD4</accession>
<evidence type="ECO:0000259" key="2">
    <source>
        <dbReference type="SMART" id="SM00737"/>
    </source>
</evidence>
<feature type="chain" id="PRO_5004591651" description="MD-2-related lipid-recognition domain-containing protein" evidence="1">
    <location>
        <begin position="18"/>
        <end position="148"/>
    </location>
</feature>
<dbReference type="Gene3D" id="2.60.40.770">
    <property type="match status" value="1"/>
</dbReference>
<dbReference type="InterPro" id="IPR014756">
    <property type="entry name" value="Ig_E-set"/>
</dbReference>
<evidence type="ECO:0000313" key="4">
    <source>
        <dbReference type="Proteomes" id="UP000015104"/>
    </source>
</evidence>
<dbReference type="SUPFAM" id="SSF81296">
    <property type="entry name" value="E set domains"/>
    <property type="match status" value="1"/>
</dbReference>
<protein>
    <recommendedName>
        <fullName evidence="2">MD-2-related lipid-recognition domain-containing protein</fullName>
    </recommendedName>
</protein>
<dbReference type="SMART" id="SM00737">
    <property type="entry name" value="ML"/>
    <property type="match status" value="1"/>
</dbReference>
<dbReference type="HOGENOM" id="CLU_109192_1_3_1"/>
<gene>
    <name evidence="3" type="primary">107365135</name>
</gene>
<dbReference type="Proteomes" id="UP000015104">
    <property type="component" value="Unassembled WGS sequence"/>
</dbReference>
<dbReference type="OrthoDB" id="6576058at2759"/>
<dbReference type="KEGG" id="tut:107365135"/>
<keyword evidence="4" id="KW-1185">Reference proteome</keyword>
<dbReference type="EMBL" id="CAEY01000211">
    <property type="status" value="NOT_ANNOTATED_CDS"/>
    <property type="molecule type" value="Genomic_DNA"/>
</dbReference>
<keyword evidence="1" id="KW-0732">Signal</keyword>
<name>T1KLD4_TETUR</name>
<dbReference type="InterPro" id="IPR003172">
    <property type="entry name" value="ML_dom"/>
</dbReference>
<reference evidence="4" key="1">
    <citation type="submission" date="2011-08" db="EMBL/GenBank/DDBJ databases">
        <authorList>
            <person name="Rombauts S."/>
        </authorList>
    </citation>
    <scope>NUCLEOTIDE SEQUENCE</scope>
    <source>
        <strain evidence="4">London</strain>
    </source>
</reference>